<feature type="region of interest" description="Disordered" evidence="14">
    <location>
        <begin position="1"/>
        <end position="61"/>
    </location>
</feature>
<dbReference type="EMBL" id="JBCGBO010000024">
    <property type="protein sequence ID" value="KAK9182431.1"/>
    <property type="molecule type" value="Genomic_DNA"/>
</dbReference>
<keyword evidence="6" id="KW-0808">Transferase</keyword>
<evidence type="ECO:0000256" key="6">
    <source>
        <dbReference type="ARBA" id="ARBA00022679"/>
    </source>
</evidence>
<evidence type="ECO:0000256" key="10">
    <source>
        <dbReference type="ARBA" id="ARBA00047899"/>
    </source>
</evidence>
<dbReference type="GO" id="GO:0051020">
    <property type="term" value="F:GTPase binding"/>
    <property type="evidence" value="ECO:0007669"/>
    <property type="project" value="UniProtKB-ARBA"/>
</dbReference>
<feature type="compositionally biased region" description="Low complexity" evidence="14">
    <location>
        <begin position="35"/>
        <end position="46"/>
    </location>
</feature>
<evidence type="ECO:0000313" key="16">
    <source>
        <dbReference type="EMBL" id="KAK9182431.1"/>
    </source>
</evidence>
<dbReference type="InterPro" id="IPR011009">
    <property type="entry name" value="Kinase-like_dom_sf"/>
</dbReference>
<evidence type="ECO:0000256" key="5">
    <source>
        <dbReference type="ARBA" id="ARBA00022553"/>
    </source>
</evidence>
<dbReference type="InterPro" id="IPR008271">
    <property type="entry name" value="Ser/Thr_kinase_AS"/>
</dbReference>
<comment type="catalytic activity">
    <reaction evidence="11">
        <text>L-seryl-[protein] + ATP = O-phospho-L-seryl-[protein] + ADP + H(+)</text>
        <dbReference type="Rhea" id="RHEA:17989"/>
        <dbReference type="Rhea" id="RHEA-COMP:9863"/>
        <dbReference type="Rhea" id="RHEA-COMP:11604"/>
        <dbReference type="ChEBI" id="CHEBI:15378"/>
        <dbReference type="ChEBI" id="CHEBI:29999"/>
        <dbReference type="ChEBI" id="CHEBI:30616"/>
        <dbReference type="ChEBI" id="CHEBI:83421"/>
        <dbReference type="ChEBI" id="CHEBI:456216"/>
        <dbReference type="EC" id="2.7.11.1"/>
    </reaction>
</comment>
<reference evidence="16 17" key="1">
    <citation type="submission" date="2024-05" db="EMBL/GenBank/DDBJ databases">
        <title>Haplotype-resolved chromosome-level genome assembly of Huyou (Citrus changshanensis).</title>
        <authorList>
            <person name="Miao C."/>
            <person name="Chen W."/>
            <person name="Wu Y."/>
            <person name="Wang L."/>
            <person name="Zhao S."/>
            <person name="Grierson D."/>
            <person name="Xu C."/>
            <person name="Chen K."/>
        </authorList>
    </citation>
    <scope>NUCLEOTIDE SEQUENCE [LARGE SCALE GENOMIC DNA]</scope>
    <source>
        <strain evidence="16">01-14</strain>
        <tissue evidence="16">Leaf</tissue>
    </source>
</reference>
<dbReference type="PANTHER" id="PTHR47987:SF13">
    <property type="entry name" value="RECEPTOR-LIKE CYTOSOLIC SERINE_THREONINE-PROTEIN KINASE RBK2"/>
    <property type="match status" value="1"/>
</dbReference>
<keyword evidence="5" id="KW-0597">Phosphoprotein</keyword>
<dbReference type="InterPro" id="IPR001245">
    <property type="entry name" value="Ser-Thr/Tyr_kinase_cat_dom"/>
</dbReference>
<evidence type="ECO:0000256" key="13">
    <source>
        <dbReference type="PROSITE-ProRule" id="PRU10141"/>
    </source>
</evidence>
<dbReference type="Gene3D" id="3.30.200.20">
    <property type="entry name" value="Phosphorylase Kinase, domain 1"/>
    <property type="match status" value="1"/>
</dbReference>
<keyword evidence="7 13" id="KW-0547">Nucleotide-binding</keyword>
<evidence type="ECO:0000256" key="3">
    <source>
        <dbReference type="ARBA" id="ARBA00022490"/>
    </source>
</evidence>
<dbReference type="InterPro" id="IPR017441">
    <property type="entry name" value="Protein_kinase_ATP_BS"/>
</dbReference>
<dbReference type="PROSITE" id="PS50011">
    <property type="entry name" value="PROTEIN_KINASE_DOM"/>
    <property type="match status" value="1"/>
</dbReference>
<comment type="subunit">
    <text evidence="12">Interacts with ARAC5 and ARAC10.</text>
</comment>
<feature type="region of interest" description="Disordered" evidence="14">
    <location>
        <begin position="120"/>
        <end position="141"/>
    </location>
</feature>
<feature type="compositionally biased region" description="Acidic residues" evidence="14">
    <location>
        <begin position="49"/>
        <end position="61"/>
    </location>
</feature>
<evidence type="ECO:0000256" key="7">
    <source>
        <dbReference type="ARBA" id="ARBA00022741"/>
    </source>
</evidence>
<gene>
    <name evidence="16" type="ORF">WN944_025575</name>
</gene>
<comment type="caution">
    <text evidence="16">The sequence shown here is derived from an EMBL/GenBank/DDBJ whole genome shotgun (WGS) entry which is preliminary data.</text>
</comment>
<dbReference type="EC" id="2.7.11.1" evidence="2"/>
<evidence type="ECO:0000256" key="11">
    <source>
        <dbReference type="ARBA" id="ARBA00048679"/>
    </source>
</evidence>
<dbReference type="Gene3D" id="1.10.510.10">
    <property type="entry name" value="Transferase(Phosphotransferase) domain 1"/>
    <property type="match status" value="1"/>
</dbReference>
<comment type="subcellular location">
    <subcellularLocation>
        <location evidence="1">Cytoplasm</location>
    </subcellularLocation>
</comment>
<evidence type="ECO:0000256" key="1">
    <source>
        <dbReference type="ARBA" id="ARBA00004496"/>
    </source>
</evidence>
<accession>A0AAP0LQM2</accession>
<feature type="domain" description="Protein kinase" evidence="15">
    <location>
        <begin position="187"/>
        <end position="459"/>
    </location>
</feature>
<dbReference type="SUPFAM" id="SSF56112">
    <property type="entry name" value="Protein kinase-like (PK-like)"/>
    <property type="match status" value="1"/>
</dbReference>
<evidence type="ECO:0000313" key="17">
    <source>
        <dbReference type="Proteomes" id="UP001428341"/>
    </source>
</evidence>
<evidence type="ECO:0000259" key="15">
    <source>
        <dbReference type="PROSITE" id="PS50011"/>
    </source>
</evidence>
<evidence type="ECO:0000256" key="8">
    <source>
        <dbReference type="ARBA" id="ARBA00022777"/>
    </source>
</evidence>
<dbReference type="InterPro" id="IPR000719">
    <property type="entry name" value="Prot_kinase_dom"/>
</dbReference>
<evidence type="ECO:0000256" key="9">
    <source>
        <dbReference type="ARBA" id="ARBA00022840"/>
    </source>
</evidence>
<dbReference type="Proteomes" id="UP001428341">
    <property type="component" value="Unassembled WGS sequence"/>
</dbReference>
<evidence type="ECO:0000256" key="12">
    <source>
        <dbReference type="ARBA" id="ARBA00063228"/>
    </source>
</evidence>
<dbReference type="InterPro" id="IPR046958">
    <property type="entry name" value="RBK1/2/STUNTED"/>
</dbReference>
<dbReference type="AlphaFoldDB" id="A0AAP0LQM2"/>
<dbReference type="GO" id="GO:0005524">
    <property type="term" value="F:ATP binding"/>
    <property type="evidence" value="ECO:0007669"/>
    <property type="project" value="UniProtKB-UniRule"/>
</dbReference>
<feature type="binding site" evidence="13">
    <location>
        <position position="215"/>
    </location>
    <ligand>
        <name>ATP</name>
        <dbReference type="ChEBI" id="CHEBI:30616"/>
    </ligand>
</feature>
<name>A0AAP0LQM2_9ROSI</name>
<dbReference type="GO" id="GO:0005737">
    <property type="term" value="C:cytoplasm"/>
    <property type="evidence" value="ECO:0007669"/>
    <property type="project" value="UniProtKB-SubCell"/>
</dbReference>
<keyword evidence="3" id="KW-0963">Cytoplasm</keyword>
<dbReference type="PROSITE" id="PS00107">
    <property type="entry name" value="PROTEIN_KINASE_ATP"/>
    <property type="match status" value="1"/>
</dbReference>
<keyword evidence="17" id="KW-1185">Reference proteome</keyword>
<evidence type="ECO:0000256" key="2">
    <source>
        <dbReference type="ARBA" id="ARBA00012513"/>
    </source>
</evidence>
<keyword evidence="9 13" id="KW-0067">ATP-binding</keyword>
<proteinExistence type="predicted"/>
<protein>
    <recommendedName>
        <fullName evidence="2">non-specific serine/threonine protein kinase</fullName>
        <ecNumber evidence="2">2.7.11.1</ecNumber>
    </recommendedName>
</protein>
<keyword evidence="8" id="KW-0418">Kinase</keyword>
<dbReference type="PROSITE" id="PS00108">
    <property type="entry name" value="PROTEIN_KINASE_ST"/>
    <property type="match status" value="1"/>
</dbReference>
<sequence length="517" mass="57426">MITGENQEVANAENHEMTTSENQEHEAATSVVGTSLRSGFSNSSLSAAMEEDEEGIDDDSSEEVLVDYTRSIEAETATSKASTSSESVYHGMFTAIHLPGLFNMWKKPQTKLQALSSIKGAPKSAPKNIPKSVTKNGPKLTRRKTKRIRGSRGLSFNATLVDAELCYLKPGWKNFALSELQAATDNFSHEKLIGQGGYAEVYKGQLEDGQFVAIKRLTRGSPEEMTTDYLSELGIIVHVDHPNIAKMIGYGVEGGMHLILELSPHGSLASLLYGPKEKLNWDIRYKIAFGTAEGICYLHEGCQRRIIHKDIKAANILLTEDFQPQISDFGLAKWLPDKWTHHIVSKIEGTFGYLPPEFFMHGIADEKTDVYAYGVLLLEIITGRQALDSSQKSLVMWAKPLLKKSSMKELVDPTLGDAYNTEQLTRLLLIASACINQTSACRPQMSKVVQALKGDEEALAQIIEENQSLRRLQRTFSEEFFDAEEFNSASLNELDVNDINRHMEIVLGEDTDSLNEN</sequence>
<comment type="catalytic activity">
    <reaction evidence="10">
        <text>L-threonyl-[protein] + ATP = O-phospho-L-threonyl-[protein] + ADP + H(+)</text>
        <dbReference type="Rhea" id="RHEA:46608"/>
        <dbReference type="Rhea" id="RHEA-COMP:11060"/>
        <dbReference type="Rhea" id="RHEA-COMP:11605"/>
        <dbReference type="ChEBI" id="CHEBI:15378"/>
        <dbReference type="ChEBI" id="CHEBI:30013"/>
        <dbReference type="ChEBI" id="CHEBI:30616"/>
        <dbReference type="ChEBI" id="CHEBI:61977"/>
        <dbReference type="ChEBI" id="CHEBI:456216"/>
        <dbReference type="EC" id="2.7.11.1"/>
    </reaction>
</comment>
<dbReference type="FunFam" id="1.10.510.10:FF:000335">
    <property type="entry name" value="receptor-like cytosolic serine/threonine-protein kinase RBK2"/>
    <property type="match status" value="1"/>
</dbReference>
<dbReference type="FunFam" id="3.30.200.20:FF:000389">
    <property type="entry name" value="Receptor-like cytosolic serine/threonine-protein kinase RBK1"/>
    <property type="match status" value="1"/>
</dbReference>
<dbReference type="PANTHER" id="PTHR47987">
    <property type="entry name" value="OS08G0249100 PROTEIN"/>
    <property type="match status" value="1"/>
</dbReference>
<evidence type="ECO:0000256" key="14">
    <source>
        <dbReference type="SAM" id="MobiDB-lite"/>
    </source>
</evidence>
<keyword evidence="4" id="KW-0723">Serine/threonine-protein kinase</keyword>
<feature type="compositionally biased region" description="Basic and acidic residues" evidence="14">
    <location>
        <begin position="13"/>
        <end position="27"/>
    </location>
</feature>
<dbReference type="SMART" id="SM00220">
    <property type="entry name" value="S_TKc"/>
    <property type="match status" value="1"/>
</dbReference>
<organism evidence="16 17">
    <name type="scientific">Citrus x changshan-huyou</name>
    <dbReference type="NCBI Taxonomy" id="2935761"/>
    <lineage>
        <taxon>Eukaryota</taxon>
        <taxon>Viridiplantae</taxon>
        <taxon>Streptophyta</taxon>
        <taxon>Embryophyta</taxon>
        <taxon>Tracheophyta</taxon>
        <taxon>Spermatophyta</taxon>
        <taxon>Magnoliopsida</taxon>
        <taxon>eudicotyledons</taxon>
        <taxon>Gunneridae</taxon>
        <taxon>Pentapetalae</taxon>
        <taxon>rosids</taxon>
        <taxon>malvids</taxon>
        <taxon>Sapindales</taxon>
        <taxon>Rutaceae</taxon>
        <taxon>Aurantioideae</taxon>
        <taxon>Citrus</taxon>
    </lineage>
</organism>
<dbReference type="GO" id="GO:0004674">
    <property type="term" value="F:protein serine/threonine kinase activity"/>
    <property type="evidence" value="ECO:0007669"/>
    <property type="project" value="UniProtKB-KW"/>
</dbReference>
<evidence type="ECO:0000256" key="4">
    <source>
        <dbReference type="ARBA" id="ARBA00022527"/>
    </source>
</evidence>
<dbReference type="Pfam" id="PF07714">
    <property type="entry name" value="PK_Tyr_Ser-Thr"/>
    <property type="match status" value="1"/>
</dbReference>